<accession>A0A2N3J8V5</accession>
<dbReference type="AlphaFoldDB" id="A0A2N3J8V5"/>
<protein>
    <submittedName>
        <fullName evidence="1">Uncharacterized protein</fullName>
    </submittedName>
</protein>
<proteinExistence type="predicted"/>
<comment type="caution">
    <text evidence="1">The sequence shown here is derived from an EMBL/GenBank/DDBJ whole genome shotgun (WGS) entry which is preliminary data.</text>
</comment>
<evidence type="ECO:0000313" key="2">
    <source>
        <dbReference type="Proteomes" id="UP000233526"/>
    </source>
</evidence>
<evidence type="ECO:0000313" key="1">
    <source>
        <dbReference type="EMBL" id="PKQ82998.1"/>
    </source>
</evidence>
<dbReference type="EMBL" id="LJZX01000001">
    <property type="protein sequence ID" value="PKQ82998.1"/>
    <property type="molecule type" value="Genomic_DNA"/>
</dbReference>
<dbReference type="Proteomes" id="UP000233526">
    <property type="component" value="Unassembled WGS sequence"/>
</dbReference>
<dbReference type="RefSeq" id="WP_101315191.1">
    <property type="nucleotide sequence ID" value="NZ_CAWNSS010000001.1"/>
</dbReference>
<gene>
    <name evidence="1" type="ORF">AOX56_00295</name>
</gene>
<sequence length="86" mass="9439">MVSQFNANAERDVREAQFCRVAIYPPVRGWMGERVHLEVSNSQETLGKTDAATGAGYYLVIDGAEEAREEAARIRGKAVELVRVGA</sequence>
<organism evidence="1 2">
    <name type="scientific">Aeromonas sobria</name>
    <dbReference type="NCBI Taxonomy" id="646"/>
    <lineage>
        <taxon>Bacteria</taxon>
        <taxon>Pseudomonadati</taxon>
        <taxon>Pseudomonadota</taxon>
        <taxon>Gammaproteobacteria</taxon>
        <taxon>Aeromonadales</taxon>
        <taxon>Aeromonadaceae</taxon>
        <taxon>Aeromonas</taxon>
    </lineage>
</organism>
<reference evidence="1 2" key="1">
    <citation type="journal article" date="2017" name="Front. Microbiol.">
        <title>Strong Genomic and Phenotypic Heterogeneity in the Aeromonas sobria Species Complex.</title>
        <authorList>
            <person name="Gauthier J."/>
            <person name="Vincent A.T."/>
            <person name="Charette S.J."/>
            <person name="Derome N."/>
        </authorList>
    </citation>
    <scope>NUCLEOTIDE SEQUENCE [LARGE SCALE GENOMIC DNA]</scope>
    <source>
        <strain evidence="1 2">JF2635</strain>
    </source>
</reference>
<name>A0A2N3J8V5_AERSO</name>